<reference evidence="1 2" key="1">
    <citation type="submission" date="2022-10" db="EMBL/GenBank/DDBJ databases">
        <title>The complete genomes of actinobacterial strains from the NBC collection.</title>
        <authorList>
            <person name="Joergensen T.S."/>
            <person name="Alvarez Arevalo M."/>
            <person name="Sterndorff E.B."/>
            <person name="Faurdal D."/>
            <person name="Vuksanovic O."/>
            <person name="Mourched A.-S."/>
            <person name="Charusanti P."/>
            <person name="Shaw S."/>
            <person name="Blin K."/>
            <person name="Weber T."/>
        </authorList>
    </citation>
    <scope>NUCLEOTIDE SEQUENCE [LARGE SCALE GENOMIC DNA]</scope>
    <source>
        <strain evidence="1 2">NBC 01753</strain>
    </source>
</reference>
<accession>A0ABZ1GKQ9</accession>
<keyword evidence="1" id="KW-0560">Oxidoreductase</keyword>
<evidence type="ECO:0000313" key="1">
    <source>
        <dbReference type="EMBL" id="WSD06236.1"/>
    </source>
</evidence>
<dbReference type="GeneID" id="91543088"/>
<evidence type="ECO:0000313" key="2">
    <source>
        <dbReference type="Proteomes" id="UP001335325"/>
    </source>
</evidence>
<keyword evidence="1" id="KW-0503">Monooxygenase</keyword>
<keyword evidence="2" id="KW-1185">Reference proteome</keyword>
<dbReference type="Gene3D" id="3.30.70.100">
    <property type="match status" value="2"/>
</dbReference>
<gene>
    <name evidence="1" type="ORF">OIE73_10915</name>
</gene>
<dbReference type="GO" id="GO:0004497">
    <property type="term" value="F:monooxygenase activity"/>
    <property type="evidence" value="ECO:0007669"/>
    <property type="project" value="UniProtKB-KW"/>
</dbReference>
<protein>
    <submittedName>
        <fullName evidence="1">Antibiotic biosynthesis monooxygenase</fullName>
    </submittedName>
</protein>
<dbReference type="SUPFAM" id="SSF54909">
    <property type="entry name" value="Dimeric alpha+beta barrel"/>
    <property type="match status" value="1"/>
</dbReference>
<dbReference type="InterPro" id="IPR011008">
    <property type="entry name" value="Dimeric_a/b-barrel"/>
</dbReference>
<dbReference type="Proteomes" id="UP001335325">
    <property type="component" value="Chromosome"/>
</dbReference>
<proteinExistence type="predicted"/>
<sequence>MVSQREGDRELTVVERFTTKAARTVFEPELLGYARHRESRKGFVSRVTVALTDRPGAYVHLERWTGLDRLLRVVHQDPAAPAGPRGLATTLRTEAELLVSVGRMAVNGSPSDAERLVLVRALVTGDAERFELAFGSLVGQCVSDEAFGGSDLLRSVADPRLYTGLLWWRKAAACEHARTSEGYRVHRAKLAATAHITVEQAHPVDRITPPAS</sequence>
<dbReference type="EMBL" id="CP109134">
    <property type="protein sequence ID" value="WSD06236.1"/>
    <property type="molecule type" value="Genomic_DNA"/>
</dbReference>
<organism evidence="1 2">
    <name type="scientific">Streptomyces hirsutus</name>
    <dbReference type="NCBI Taxonomy" id="35620"/>
    <lineage>
        <taxon>Bacteria</taxon>
        <taxon>Bacillati</taxon>
        <taxon>Actinomycetota</taxon>
        <taxon>Actinomycetes</taxon>
        <taxon>Kitasatosporales</taxon>
        <taxon>Streptomycetaceae</taxon>
        <taxon>Streptomyces</taxon>
    </lineage>
</organism>
<dbReference type="RefSeq" id="WP_326752391.1">
    <property type="nucleotide sequence ID" value="NZ_CP109134.1"/>
</dbReference>
<name>A0ABZ1GKQ9_9ACTN</name>